<name>A0A9Q8STV8_9PEZI</name>
<gene>
    <name evidence="2" type="ORF">CLUP02_08611</name>
</gene>
<feature type="region of interest" description="Disordered" evidence="1">
    <location>
        <begin position="36"/>
        <end position="83"/>
    </location>
</feature>
<dbReference type="RefSeq" id="XP_049144740.1">
    <property type="nucleotide sequence ID" value="XM_049287597.1"/>
</dbReference>
<reference evidence="2" key="1">
    <citation type="journal article" date="2021" name="Mol. Plant Microbe Interact.">
        <title>Complete Genome Sequence of the Plant-Pathogenic Fungus Colletotrichum lupini.</title>
        <authorList>
            <person name="Baroncelli R."/>
            <person name="Pensec F."/>
            <person name="Da Lio D."/>
            <person name="Boufleur T."/>
            <person name="Vicente I."/>
            <person name="Sarrocco S."/>
            <person name="Picot A."/>
            <person name="Baraldi E."/>
            <person name="Sukno S."/>
            <person name="Thon M."/>
            <person name="Le Floch G."/>
        </authorList>
    </citation>
    <scope>NUCLEOTIDE SEQUENCE</scope>
    <source>
        <strain evidence="2">IMI 504893</strain>
    </source>
</reference>
<organism evidence="2 3">
    <name type="scientific">Colletotrichum lupini</name>
    <dbReference type="NCBI Taxonomy" id="145971"/>
    <lineage>
        <taxon>Eukaryota</taxon>
        <taxon>Fungi</taxon>
        <taxon>Dikarya</taxon>
        <taxon>Ascomycota</taxon>
        <taxon>Pezizomycotina</taxon>
        <taxon>Sordariomycetes</taxon>
        <taxon>Hypocreomycetidae</taxon>
        <taxon>Glomerellales</taxon>
        <taxon>Glomerellaceae</taxon>
        <taxon>Colletotrichum</taxon>
        <taxon>Colletotrichum acutatum species complex</taxon>
    </lineage>
</organism>
<evidence type="ECO:0000313" key="2">
    <source>
        <dbReference type="EMBL" id="UQC83118.1"/>
    </source>
</evidence>
<evidence type="ECO:0000313" key="3">
    <source>
        <dbReference type="Proteomes" id="UP000830671"/>
    </source>
</evidence>
<accession>A0A9Q8STV8</accession>
<feature type="region of interest" description="Disordered" evidence="1">
    <location>
        <begin position="104"/>
        <end position="123"/>
    </location>
</feature>
<keyword evidence="3" id="KW-1185">Reference proteome</keyword>
<dbReference type="KEGG" id="clup:CLUP02_08611"/>
<sequence>MVLGRKDFSPIRLQDCSKRLIRPTLFTRADTLSQMSLPSPEFGISSHSSEVSGHPILGHPKAPPGELVPQSRPKPANRNHSLSISALPSPKMWLIRRWTSTFGAQPTHHRPDTSSRPTSRVRLCPCRSLSTMTDDSSESTTIRPSSRSLESSSLSNAYESESSFTDYSILNEMIRRVFDKRNRNSRRHKTRHRQHTMDVRGLRFPAKAFSWGQPASIHCH</sequence>
<feature type="region of interest" description="Disordered" evidence="1">
    <location>
        <begin position="129"/>
        <end position="155"/>
    </location>
</feature>
<dbReference type="GeneID" id="73342607"/>
<dbReference type="EMBL" id="CP019476">
    <property type="protein sequence ID" value="UQC83118.1"/>
    <property type="molecule type" value="Genomic_DNA"/>
</dbReference>
<proteinExistence type="predicted"/>
<evidence type="ECO:0000256" key="1">
    <source>
        <dbReference type="SAM" id="MobiDB-lite"/>
    </source>
</evidence>
<dbReference type="Proteomes" id="UP000830671">
    <property type="component" value="Chromosome 4"/>
</dbReference>
<dbReference type="AlphaFoldDB" id="A0A9Q8STV8"/>
<protein>
    <submittedName>
        <fullName evidence="2">Uncharacterized protein</fullName>
    </submittedName>
</protein>